<dbReference type="Proteomes" id="UP000051660">
    <property type="component" value="Unassembled WGS sequence"/>
</dbReference>
<dbReference type="EMBL" id="LLYB01000113">
    <property type="protein sequence ID" value="KRR17824.1"/>
    <property type="molecule type" value="Genomic_DNA"/>
</dbReference>
<proteinExistence type="predicted"/>
<gene>
    <name evidence="1" type="ORF">CQ14_37680</name>
</gene>
<evidence type="ECO:0000313" key="2">
    <source>
        <dbReference type="Proteomes" id="UP000051660"/>
    </source>
</evidence>
<organism evidence="1 2">
    <name type="scientific">Bradyrhizobium lablabi</name>
    <dbReference type="NCBI Taxonomy" id="722472"/>
    <lineage>
        <taxon>Bacteria</taxon>
        <taxon>Pseudomonadati</taxon>
        <taxon>Pseudomonadota</taxon>
        <taxon>Alphaproteobacteria</taxon>
        <taxon>Hyphomicrobiales</taxon>
        <taxon>Nitrobacteraceae</taxon>
        <taxon>Bradyrhizobium</taxon>
    </lineage>
</organism>
<comment type="caution">
    <text evidence="1">The sequence shown here is derived from an EMBL/GenBank/DDBJ whole genome shotgun (WGS) entry which is preliminary data.</text>
</comment>
<evidence type="ECO:0000313" key="1">
    <source>
        <dbReference type="EMBL" id="KRR17824.1"/>
    </source>
</evidence>
<name>A0A0R3MKJ2_9BRAD</name>
<reference evidence="1 2" key="1">
    <citation type="submission" date="2014-03" db="EMBL/GenBank/DDBJ databases">
        <title>Bradyrhizobium valentinum sp. nov., isolated from effective nodules of Lupinus mariae-josephae, a lupine endemic of basic-lime soils in Eastern Spain.</title>
        <authorList>
            <person name="Duran D."/>
            <person name="Rey L."/>
            <person name="Navarro A."/>
            <person name="Busquets A."/>
            <person name="Imperial J."/>
            <person name="Ruiz-Argueso T."/>
        </authorList>
    </citation>
    <scope>NUCLEOTIDE SEQUENCE [LARGE SCALE GENOMIC DNA]</scope>
    <source>
        <strain evidence="1 2">CCBAU 23086</strain>
    </source>
</reference>
<sequence>MIAIACQAIDTGPYQEMRSNLLGGAKQFINIGLTITDMDALRWLLESSVDCLRFSSHRMLSLVSMGIRVRLTSRLSAATPLNFFLVQNFTALSPSGSPSRVTARLECINIPQVVYVWGFPSNLRELLLGMRLIIPIRSGRSL</sequence>
<protein>
    <submittedName>
        <fullName evidence="1">Uncharacterized protein</fullName>
    </submittedName>
</protein>
<accession>A0A0R3MKJ2</accession>
<dbReference type="AlphaFoldDB" id="A0A0R3MKJ2"/>